<keyword evidence="2" id="KW-1185">Reference proteome</keyword>
<dbReference type="EMBL" id="JAHQIW010002843">
    <property type="protein sequence ID" value="KAJ1356559.1"/>
    <property type="molecule type" value="Genomic_DNA"/>
</dbReference>
<dbReference type="Proteomes" id="UP001196413">
    <property type="component" value="Unassembled WGS sequence"/>
</dbReference>
<name>A0AAD5QP73_PARTN</name>
<gene>
    <name evidence="1" type="ORF">KIN20_014289</name>
</gene>
<protein>
    <submittedName>
        <fullName evidence="1">Uncharacterized protein</fullName>
    </submittedName>
</protein>
<sequence>MSRGFCSPSDGFFHGNIFKLILDVLEQLWRAACLPDFLITTILKQLGIKALHTPLSYLVVSVAPMMMVDNKFSTMQLIAFMRHTDMMMACVIHGKTVTTTCLSMAATAEAAGAVAGNMFMLSMPMHFTPIPLQHLSISGTLAIYLQPHHRNLEQGDVVKCSEQSASNDNIGSIWNALRHGSCHRHLKREFIRRCFRTNYPLV</sequence>
<accession>A0AAD5QP73</accession>
<dbReference type="AlphaFoldDB" id="A0AAD5QP73"/>
<organism evidence="1 2">
    <name type="scientific">Parelaphostrongylus tenuis</name>
    <name type="common">Meningeal worm</name>
    <dbReference type="NCBI Taxonomy" id="148309"/>
    <lineage>
        <taxon>Eukaryota</taxon>
        <taxon>Metazoa</taxon>
        <taxon>Ecdysozoa</taxon>
        <taxon>Nematoda</taxon>
        <taxon>Chromadorea</taxon>
        <taxon>Rhabditida</taxon>
        <taxon>Rhabditina</taxon>
        <taxon>Rhabditomorpha</taxon>
        <taxon>Strongyloidea</taxon>
        <taxon>Metastrongylidae</taxon>
        <taxon>Parelaphostrongylus</taxon>
    </lineage>
</organism>
<evidence type="ECO:0000313" key="2">
    <source>
        <dbReference type="Proteomes" id="UP001196413"/>
    </source>
</evidence>
<comment type="caution">
    <text evidence="1">The sequence shown here is derived from an EMBL/GenBank/DDBJ whole genome shotgun (WGS) entry which is preliminary data.</text>
</comment>
<evidence type="ECO:0000313" key="1">
    <source>
        <dbReference type="EMBL" id="KAJ1356559.1"/>
    </source>
</evidence>
<reference evidence="1" key="1">
    <citation type="submission" date="2021-06" db="EMBL/GenBank/DDBJ databases">
        <title>Parelaphostrongylus tenuis whole genome reference sequence.</title>
        <authorList>
            <person name="Garwood T.J."/>
            <person name="Larsen P.A."/>
            <person name="Fountain-Jones N.M."/>
            <person name="Garbe J.R."/>
            <person name="Macchietto M.G."/>
            <person name="Kania S.A."/>
            <person name="Gerhold R.W."/>
            <person name="Richards J.E."/>
            <person name="Wolf T.M."/>
        </authorList>
    </citation>
    <scope>NUCLEOTIDE SEQUENCE</scope>
    <source>
        <strain evidence="1">MNPRO001-30</strain>
        <tissue evidence="1">Meninges</tissue>
    </source>
</reference>
<proteinExistence type="predicted"/>